<organism evidence="2 3">
    <name type="scientific">Stephania japonica</name>
    <dbReference type="NCBI Taxonomy" id="461633"/>
    <lineage>
        <taxon>Eukaryota</taxon>
        <taxon>Viridiplantae</taxon>
        <taxon>Streptophyta</taxon>
        <taxon>Embryophyta</taxon>
        <taxon>Tracheophyta</taxon>
        <taxon>Spermatophyta</taxon>
        <taxon>Magnoliopsida</taxon>
        <taxon>Ranunculales</taxon>
        <taxon>Menispermaceae</taxon>
        <taxon>Menispermoideae</taxon>
        <taxon>Cissampelideae</taxon>
        <taxon>Stephania</taxon>
    </lineage>
</organism>
<protein>
    <submittedName>
        <fullName evidence="2">Uncharacterized protein</fullName>
    </submittedName>
</protein>
<sequence length="386" mass="43350">MERGKGHAFIEDEDMEDLDDTTENTTGGIGRRSYLQNATLSRSGHRCSLPQTHFYPPRHTTPSHPVYPYPPQGTGPSSSHHTTSSPLRTSSSSSQHVSLSPPGLFYTPQHSTSPSSSHHTTPSPPDHLYTSQHGIGPSSSRHTTSSPHSHHNSGHPTHYPGVVDHTSTSRSPEALTRSSPVPIPPAPIPPASIPPAIEEIQDFFRPPPALVEGEDPLIHLFLEDDMLHPSSVAAGKMTIVFKSGYLKDAWKWELVPQSQRDIYWKRWKVFFTWDLRLSFAVYAAWLKKAAIRYANNMYLIANMRRTPIYLTNEVFENYKKMRATDEKFEAKSVQMNANRKSEKGGPGTGISLHTCGSISARQHKDILKKKLHRHPTFQELFRHLHT</sequence>
<proteinExistence type="predicted"/>
<feature type="compositionally biased region" description="Low complexity" evidence="1">
    <location>
        <begin position="74"/>
        <end position="100"/>
    </location>
</feature>
<evidence type="ECO:0000313" key="2">
    <source>
        <dbReference type="EMBL" id="KAK9103336.1"/>
    </source>
</evidence>
<reference evidence="2 3" key="1">
    <citation type="submission" date="2024-01" db="EMBL/GenBank/DDBJ databases">
        <title>Genome assemblies of Stephania.</title>
        <authorList>
            <person name="Yang L."/>
        </authorList>
    </citation>
    <scope>NUCLEOTIDE SEQUENCE [LARGE SCALE GENOMIC DNA]</scope>
    <source>
        <strain evidence="2">QJT</strain>
        <tissue evidence="2">Leaf</tissue>
    </source>
</reference>
<dbReference type="Pfam" id="PF03004">
    <property type="entry name" value="Transposase_24"/>
    <property type="match status" value="1"/>
</dbReference>
<feature type="compositionally biased region" description="Acidic residues" evidence="1">
    <location>
        <begin position="11"/>
        <end position="22"/>
    </location>
</feature>
<feature type="compositionally biased region" description="Low complexity" evidence="1">
    <location>
        <begin position="137"/>
        <end position="147"/>
    </location>
</feature>
<comment type="caution">
    <text evidence="2">The sequence shown here is derived from an EMBL/GenBank/DDBJ whole genome shotgun (WGS) entry which is preliminary data.</text>
</comment>
<feature type="region of interest" description="Disordered" evidence="1">
    <location>
        <begin position="1"/>
        <end position="192"/>
    </location>
</feature>
<dbReference type="Proteomes" id="UP001417504">
    <property type="component" value="Unassembled WGS sequence"/>
</dbReference>
<name>A0AAP0I0E7_9MAGN</name>
<keyword evidence="3" id="KW-1185">Reference proteome</keyword>
<feature type="compositionally biased region" description="Low complexity" evidence="1">
    <location>
        <begin position="110"/>
        <end position="121"/>
    </location>
</feature>
<feature type="compositionally biased region" description="Pro residues" evidence="1">
    <location>
        <begin position="181"/>
        <end position="192"/>
    </location>
</feature>
<dbReference type="EMBL" id="JBBNAE010000008">
    <property type="protein sequence ID" value="KAK9103336.1"/>
    <property type="molecule type" value="Genomic_DNA"/>
</dbReference>
<evidence type="ECO:0000313" key="3">
    <source>
        <dbReference type="Proteomes" id="UP001417504"/>
    </source>
</evidence>
<feature type="compositionally biased region" description="Basic and acidic residues" evidence="1">
    <location>
        <begin position="1"/>
        <end position="10"/>
    </location>
</feature>
<dbReference type="InterPro" id="IPR004252">
    <property type="entry name" value="Probable_transposase_24"/>
</dbReference>
<evidence type="ECO:0000256" key="1">
    <source>
        <dbReference type="SAM" id="MobiDB-lite"/>
    </source>
</evidence>
<dbReference type="AlphaFoldDB" id="A0AAP0I0E7"/>
<accession>A0AAP0I0E7</accession>
<gene>
    <name evidence="2" type="ORF">Sjap_020590</name>
</gene>